<dbReference type="RefSeq" id="XP_009030560.1">
    <property type="nucleotide sequence ID" value="XM_009032312.1"/>
</dbReference>
<protein>
    <submittedName>
        <fullName evidence="1 2">Uncharacterized protein</fullName>
    </submittedName>
</protein>
<dbReference type="CDD" id="cd22823">
    <property type="entry name" value="Gal_Rha_Lectin"/>
    <property type="match status" value="1"/>
</dbReference>
<reference evidence="3" key="1">
    <citation type="submission" date="2012-12" db="EMBL/GenBank/DDBJ databases">
        <authorList>
            <person name="Hellsten U."/>
            <person name="Grimwood J."/>
            <person name="Chapman J.A."/>
            <person name="Shapiro H."/>
            <person name="Aerts A."/>
            <person name="Otillar R.P."/>
            <person name="Terry A.Y."/>
            <person name="Boore J.L."/>
            <person name="Simakov O."/>
            <person name="Marletaz F."/>
            <person name="Cho S.-J."/>
            <person name="Edsinger-Gonzales E."/>
            <person name="Havlak P."/>
            <person name="Kuo D.-H."/>
            <person name="Larsson T."/>
            <person name="Lv J."/>
            <person name="Arendt D."/>
            <person name="Savage R."/>
            <person name="Osoegawa K."/>
            <person name="de Jong P."/>
            <person name="Lindberg D.R."/>
            <person name="Seaver E.C."/>
            <person name="Weisblat D.A."/>
            <person name="Putnam N.H."/>
            <person name="Grigoriev I.V."/>
            <person name="Rokhsar D.S."/>
        </authorList>
    </citation>
    <scope>NUCLEOTIDE SEQUENCE</scope>
</reference>
<reference evidence="2" key="3">
    <citation type="submission" date="2015-06" db="UniProtKB">
        <authorList>
            <consortium name="EnsemblMetazoa"/>
        </authorList>
    </citation>
    <scope>IDENTIFICATION</scope>
</reference>
<dbReference type="HOGENOM" id="CLU_2029221_0_0_1"/>
<dbReference type="EnsemblMetazoa" id="HelroT165821">
    <property type="protein sequence ID" value="HelroP165821"/>
    <property type="gene ID" value="HelroG165821"/>
</dbReference>
<dbReference type="CTD" id="20201219"/>
<dbReference type="EMBL" id="AMQM01002185">
    <property type="status" value="NOT_ANNOTATED_CDS"/>
    <property type="molecule type" value="Genomic_DNA"/>
</dbReference>
<dbReference type="Gene3D" id="2.60.120.740">
    <property type="match status" value="1"/>
</dbReference>
<evidence type="ECO:0000313" key="2">
    <source>
        <dbReference type="EnsemblMetazoa" id="HelroP165821"/>
    </source>
</evidence>
<dbReference type="InParanoid" id="T1EXB9"/>
<name>T1EXB9_HELRO</name>
<dbReference type="Proteomes" id="UP000015101">
    <property type="component" value="Unassembled WGS sequence"/>
</dbReference>
<proteinExistence type="predicted"/>
<dbReference type="OrthoDB" id="6140291at2759"/>
<dbReference type="AlphaFoldDB" id="T1EXB9"/>
<evidence type="ECO:0000313" key="1">
    <source>
        <dbReference type="EMBL" id="ESN91752.1"/>
    </source>
</evidence>
<organism evidence="2 3">
    <name type="scientific">Helobdella robusta</name>
    <name type="common">Californian leech</name>
    <dbReference type="NCBI Taxonomy" id="6412"/>
    <lineage>
        <taxon>Eukaryota</taxon>
        <taxon>Metazoa</taxon>
        <taxon>Spiralia</taxon>
        <taxon>Lophotrochozoa</taxon>
        <taxon>Annelida</taxon>
        <taxon>Clitellata</taxon>
        <taxon>Hirudinea</taxon>
        <taxon>Rhynchobdellida</taxon>
        <taxon>Glossiphoniidae</taxon>
        <taxon>Helobdella</taxon>
    </lineage>
</organism>
<gene>
    <name evidence="2" type="primary">20201219</name>
    <name evidence="1" type="ORF">HELRODRAFT_165821</name>
</gene>
<dbReference type="KEGG" id="hro:HELRODRAFT_165821"/>
<evidence type="ECO:0000313" key="3">
    <source>
        <dbReference type="Proteomes" id="UP000015101"/>
    </source>
</evidence>
<accession>T1EXB9</accession>
<dbReference type="InterPro" id="IPR043159">
    <property type="entry name" value="Lectin_gal-bd_sf"/>
</dbReference>
<dbReference type="PANTHER" id="PTHR46780">
    <property type="entry name" value="PROTEIN EVA-1"/>
    <property type="match status" value="1"/>
</dbReference>
<keyword evidence="3" id="KW-1185">Reference proteome</keyword>
<dbReference type="EMBL" id="KB097700">
    <property type="protein sequence ID" value="ESN91752.1"/>
    <property type="molecule type" value="Genomic_DNA"/>
</dbReference>
<sequence length="122" mass="13804">MTSTIITGDYCQSEYFIAVCNNSLNNVNNNNNNLVTNVVVITKATYGRMRVSRCVTGMYGDVGCRNDVTNYVSSRCSGKSRCKIYVAEQMLHRLNRCPIELNAYLEEIRIPILRKIALQLLT</sequence>
<reference evidence="1 3" key="2">
    <citation type="journal article" date="2013" name="Nature">
        <title>Insights into bilaterian evolution from three spiralian genomes.</title>
        <authorList>
            <person name="Simakov O."/>
            <person name="Marletaz F."/>
            <person name="Cho S.J."/>
            <person name="Edsinger-Gonzales E."/>
            <person name="Havlak P."/>
            <person name="Hellsten U."/>
            <person name="Kuo D.H."/>
            <person name="Larsson T."/>
            <person name="Lv J."/>
            <person name="Arendt D."/>
            <person name="Savage R."/>
            <person name="Osoegawa K."/>
            <person name="de Jong P."/>
            <person name="Grimwood J."/>
            <person name="Chapman J.A."/>
            <person name="Shapiro H."/>
            <person name="Aerts A."/>
            <person name="Otillar R.P."/>
            <person name="Terry A.Y."/>
            <person name="Boore J.L."/>
            <person name="Grigoriev I.V."/>
            <person name="Lindberg D.R."/>
            <person name="Seaver E.C."/>
            <person name="Weisblat D.A."/>
            <person name="Putnam N.H."/>
            <person name="Rokhsar D.S."/>
        </authorList>
    </citation>
    <scope>NUCLEOTIDE SEQUENCE</scope>
</reference>
<dbReference type="GeneID" id="20201219"/>